<evidence type="ECO:0000313" key="9">
    <source>
        <dbReference type="EMBL" id="BBP43699.1"/>
    </source>
</evidence>
<dbReference type="KEGG" id="tzo:THMIRHAT_14450"/>
<dbReference type="InterPro" id="IPR003156">
    <property type="entry name" value="DHHA1_dom"/>
</dbReference>
<dbReference type="PANTHER" id="PTHR30255">
    <property type="entry name" value="SINGLE-STRANDED-DNA-SPECIFIC EXONUCLEASE RECJ"/>
    <property type="match status" value="1"/>
</dbReference>
<dbReference type="SUPFAM" id="SSF64182">
    <property type="entry name" value="DHH phosphoesterases"/>
    <property type="match status" value="1"/>
</dbReference>
<protein>
    <recommendedName>
        <fullName evidence="2">Single-stranded-DNA-specific exonuclease RecJ</fullName>
    </recommendedName>
</protein>
<name>A0A6F8PNK8_9GAMM</name>
<keyword evidence="10" id="KW-1185">Reference proteome</keyword>
<evidence type="ECO:0000313" key="10">
    <source>
        <dbReference type="Proteomes" id="UP000501466"/>
    </source>
</evidence>
<feature type="domain" description="DDH" evidence="6">
    <location>
        <begin position="85"/>
        <end position="224"/>
    </location>
</feature>
<evidence type="ECO:0000259" key="6">
    <source>
        <dbReference type="Pfam" id="PF01368"/>
    </source>
</evidence>
<dbReference type="InterPro" id="IPR041122">
    <property type="entry name" value="RecJ_OB"/>
</dbReference>
<dbReference type="Gene3D" id="3.90.1640.30">
    <property type="match status" value="1"/>
</dbReference>
<dbReference type="Proteomes" id="UP000501466">
    <property type="component" value="Chromosome"/>
</dbReference>
<dbReference type="GO" id="GO:0004527">
    <property type="term" value="F:exonuclease activity"/>
    <property type="evidence" value="ECO:0007669"/>
    <property type="project" value="UniProtKB-KW"/>
</dbReference>
<dbReference type="Pfam" id="PF01368">
    <property type="entry name" value="DHH"/>
    <property type="match status" value="1"/>
</dbReference>
<dbReference type="Pfam" id="PF02272">
    <property type="entry name" value="DHHA1"/>
    <property type="match status" value="1"/>
</dbReference>
<evidence type="ECO:0000256" key="3">
    <source>
        <dbReference type="ARBA" id="ARBA00022722"/>
    </source>
</evidence>
<evidence type="ECO:0000256" key="5">
    <source>
        <dbReference type="ARBA" id="ARBA00022839"/>
    </source>
</evidence>
<feature type="domain" description="DHHA1" evidence="7">
    <location>
        <begin position="374"/>
        <end position="465"/>
    </location>
</feature>
<dbReference type="InterPro" id="IPR051673">
    <property type="entry name" value="SSDNA_exonuclease_RecJ"/>
</dbReference>
<dbReference type="GO" id="GO:0003676">
    <property type="term" value="F:nucleic acid binding"/>
    <property type="evidence" value="ECO:0007669"/>
    <property type="project" value="InterPro"/>
</dbReference>
<keyword evidence="3" id="KW-0540">Nuclease</keyword>
<evidence type="ECO:0000259" key="8">
    <source>
        <dbReference type="Pfam" id="PF17768"/>
    </source>
</evidence>
<comment type="similarity">
    <text evidence="1">Belongs to the RecJ family.</text>
</comment>
<keyword evidence="4" id="KW-0378">Hydrolase</keyword>
<dbReference type="Gene3D" id="2.40.50.460">
    <property type="match status" value="1"/>
</dbReference>
<sequence>MKKTQIIERPYAESDYLNALKLGVTDLQARLIARRVFDPSTESLSIEQLDAIVFPKLKHIQHPNELKNSQQAAQIIADAVQSSGKIVLATDYDTDGVTSAWVATTALVQYFGVSQERIVHMIGERKNGYGITDAMCDAILAIPDPVDIVISADQGSSDEPRIQRLAQAGIQVCVTDHHQMTVEGAPPSATCTVNPQQAECQYDKTVAGCFVIFLVMGQVRNELIQRGVLPETTPTLKDLALNVALGTIADSVSLKSHNNRAIVAFGLSQINQFQNPAWQAMRLMNNNNEAPFNAEYLGFQVATRINAASRVSDVTTAFRFLNAPSVEEAQAYLAQLDADNQDRREQQQSMLEQAQNLAKALYHPKKYSLAIKMQGNAGIQGIIASRIGEQYGVPTLAMTELEDGTLAGSGRGIVPSVDLRLAFQWMSEQHEGLFISMGGHKGAAGCMIQLQDFERFAELLEIAIKNQLGDDSPIPTIETDGELADHELTTALMDEINLLEPFGREWPQPTFSGHFRVIDIREVGQTKTHLSMKLKTQNGLILSAIFFNAKTSEQEETPFSVDQQIQCAYQPSLNHYFGKTSLQLKIQAATLS</sequence>
<gene>
    <name evidence="9" type="primary">recJ</name>
    <name evidence="9" type="ORF">THMIRHAT_14450</name>
</gene>
<feature type="domain" description="RecJ OB" evidence="8">
    <location>
        <begin position="479"/>
        <end position="587"/>
    </location>
</feature>
<evidence type="ECO:0000259" key="7">
    <source>
        <dbReference type="Pfam" id="PF02272"/>
    </source>
</evidence>
<dbReference type="Pfam" id="PF17768">
    <property type="entry name" value="RecJ_OB"/>
    <property type="match status" value="1"/>
</dbReference>
<proteinExistence type="inferred from homology"/>
<dbReference type="InterPro" id="IPR038763">
    <property type="entry name" value="DHH_sf"/>
</dbReference>
<accession>A0A6F8PNK8</accession>
<dbReference type="PANTHER" id="PTHR30255:SF2">
    <property type="entry name" value="SINGLE-STRANDED-DNA-SPECIFIC EXONUCLEASE RECJ"/>
    <property type="match status" value="1"/>
</dbReference>
<dbReference type="EMBL" id="AP021888">
    <property type="protein sequence ID" value="BBP43699.1"/>
    <property type="molecule type" value="Genomic_DNA"/>
</dbReference>
<reference evidence="10" key="1">
    <citation type="submission" date="2019-11" db="EMBL/GenBank/DDBJ databases">
        <title>Isolation and characterization of two novel species in the genus Thiomicrorhabdus.</title>
        <authorList>
            <person name="Mochizuki J."/>
            <person name="Kojima H."/>
            <person name="Fukui M."/>
        </authorList>
    </citation>
    <scope>NUCLEOTIDE SEQUENCE [LARGE SCALE GENOMIC DNA]</scope>
    <source>
        <strain evidence="10">AkT22</strain>
    </source>
</reference>
<dbReference type="RefSeq" id="WP_243831404.1">
    <property type="nucleotide sequence ID" value="NZ_AP021888.1"/>
</dbReference>
<keyword evidence="5 9" id="KW-0269">Exonuclease</keyword>
<evidence type="ECO:0000256" key="2">
    <source>
        <dbReference type="ARBA" id="ARBA00019841"/>
    </source>
</evidence>
<dbReference type="AlphaFoldDB" id="A0A6F8PNK8"/>
<evidence type="ECO:0000256" key="1">
    <source>
        <dbReference type="ARBA" id="ARBA00005915"/>
    </source>
</evidence>
<organism evidence="9 10">
    <name type="scientific">Thiosulfativibrio zosterae</name>
    <dbReference type="NCBI Taxonomy" id="2675053"/>
    <lineage>
        <taxon>Bacteria</taxon>
        <taxon>Pseudomonadati</taxon>
        <taxon>Pseudomonadota</taxon>
        <taxon>Gammaproteobacteria</taxon>
        <taxon>Thiotrichales</taxon>
        <taxon>Piscirickettsiaceae</taxon>
        <taxon>Thiosulfativibrio</taxon>
    </lineage>
</organism>
<evidence type="ECO:0000256" key="4">
    <source>
        <dbReference type="ARBA" id="ARBA00022801"/>
    </source>
</evidence>
<dbReference type="InterPro" id="IPR001667">
    <property type="entry name" value="DDH_dom"/>
</dbReference>